<dbReference type="Proteomes" id="UP001501427">
    <property type="component" value="Unassembled WGS sequence"/>
</dbReference>
<feature type="compositionally biased region" description="Low complexity" evidence="1">
    <location>
        <begin position="79"/>
        <end position="97"/>
    </location>
</feature>
<evidence type="ECO:0000313" key="2">
    <source>
        <dbReference type="EMBL" id="GAA0582851.1"/>
    </source>
</evidence>
<evidence type="ECO:0000256" key="1">
    <source>
        <dbReference type="SAM" id="MobiDB-lite"/>
    </source>
</evidence>
<dbReference type="EMBL" id="BAAAHD010000056">
    <property type="protein sequence ID" value="GAA0582851.1"/>
    <property type="molecule type" value="Genomic_DNA"/>
</dbReference>
<protein>
    <submittedName>
        <fullName evidence="2">Uncharacterized protein</fullName>
    </submittedName>
</protein>
<feature type="region of interest" description="Disordered" evidence="1">
    <location>
        <begin position="1"/>
        <end position="60"/>
    </location>
</feature>
<comment type="caution">
    <text evidence="2">The sequence shown here is derived from an EMBL/GenBank/DDBJ whole genome shotgun (WGS) entry which is preliminary data.</text>
</comment>
<accession>A0ABN1F5E8</accession>
<organism evidence="2 3">
    <name type="scientific">Actinomadura livida</name>
    <dbReference type="NCBI Taxonomy" id="79909"/>
    <lineage>
        <taxon>Bacteria</taxon>
        <taxon>Bacillati</taxon>
        <taxon>Actinomycetota</taxon>
        <taxon>Actinomycetes</taxon>
        <taxon>Streptosporangiales</taxon>
        <taxon>Thermomonosporaceae</taxon>
        <taxon>Actinomadura</taxon>
    </lineage>
</organism>
<gene>
    <name evidence="2" type="ORF">GCM10009546_51540</name>
</gene>
<feature type="region of interest" description="Disordered" evidence="1">
    <location>
        <begin position="79"/>
        <end position="110"/>
    </location>
</feature>
<keyword evidence="3" id="KW-1185">Reference proteome</keyword>
<proteinExistence type="predicted"/>
<reference evidence="2 3" key="1">
    <citation type="journal article" date="2019" name="Int. J. Syst. Evol. Microbiol.">
        <title>The Global Catalogue of Microorganisms (GCM) 10K type strain sequencing project: providing services to taxonomists for standard genome sequencing and annotation.</title>
        <authorList>
            <consortium name="The Broad Institute Genomics Platform"/>
            <consortium name="The Broad Institute Genome Sequencing Center for Infectious Disease"/>
            <person name="Wu L."/>
            <person name="Ma J."/>
        </authorList>
    </citation>
    <scope>NUCLEOTIDE SEQUENCE [LARGE SCALE GENOMIC DNA]</scope>
    <source>
        <strain evidence="2 3">JCM 10667</strain>
    </source>
</reference>
<evidence type="ECO:0000313" key="3">
    <source>
        <dbReference type="Proteomes" id="UP001501427"/>
    </source>
</evidence>
<name>A0ABN1F5E8_9ACTN</name>
<sequence>MVPVFNGRDPPETGPHNATHGIPRTHRDRGAHCVHLGGLVSSAPSTERTTGLGDPDPHTADALVADPLTSVIDTVIAPAARAATSSGSRRGKAGSPPRARRTPTSGRADR</sequence>